<comment type="similarity">
    <text evidence="7">Belongs to the class-V pyridoxal-phosphate-dependent aminotransferase family.</text>
</comment>
<dbReference type="RefSeq" id="WP_012802995.1">
    <property type="nucleotide sequence ID" value="NC_013170.1"/>
</dbReference>
<comment type="cofactor">
    <cofactor evidence="1 6 8">
        <name>pyridoxal 5'-phosphate</name>
        <dbReference type="ChEBI" id="CHEBI:597326"/>
    </cofactor>
</comment>
<gene>
    <name evidence="10" type="ordered locus">Ccur_05900</name>
</gene>
<dbReference type="Proteomes" id="UP000000954">
    <property type="component" value="Chromosome"/>
</dbReference>
<accession>C7MN17</accession>
<evidence type="ECO:0000256" key="3">
    <source>
        <dbReference type="ARBA" id="ARBA00022679"/>
    </source>
</evidence>
<feature type="binding site" evidence="5">
    <location>
        <position position="328"/>
    </location>
    <ligand>
        <name>substrate</name>
    </ligand>
</feature>
<keyword evidence="10" id="KW-0670">Pyruvate</keyword>
<dbReference type="Gene3D" id="3.90.1150.10">
    <property type="entry name" value="Aspartate Aminotransferase, domain 1"/>
    <property type="match status" value="1"/>
</dbReference>
<evidence type="ECO:0000256" key="2">
    <source>
        <dbReference type="ARBA" id="ARBA00022576"/>
    </source>
</evidence>
<dbReference type="SUPFAM" id="SSF53383">
    <property type="entry name" value="PLP-dependent transferases"/>
    <property type="match status" value="1"/>
</dbReference>
<dbReference type="Pfam" id="PF00266">
    <property type="entry name" value="Aminotran_5"/>
    <property type="match status" value="1"/>
</dbReference>
<sequence>MLNFTVGPVQMNDQVRKIGSEQVPYFRTDEFSTVMLENERLLKELAGASSSSRAVFITGSGTASMEAAVMNCLTIHDKVLVVDGGSFGHRFCELMDIHSIPYEALVLERGQVFTEADLAPYAQGGFTAFVLNMGETSTGVLYNMELVAQFCRDNNLFLITDAISSFLADEVHMAKWGIDVLIIGSQKGLAVPPGASALVLSEAALDRVQKAYPAIMYFDLTRALANAERGQTPFTPAVGILLQINERLREVTSIGLEAELARVRHQAEDFRQRIEGMPFHPFAAHPSCAVTSLEAEGFSARDLFVQMKDVYHMWVCPNGGELADRVFRVGHIGNLTPSDNAALIEALKYALDDIN</sequence>
<evidence type="ECO:0000256" key="1">
    <source>
        <dbReference type="ARBA" id="ARBA00001933"/>
    </source>
</evidence>
<keyword evidence="3 10" id="KW-0808">Transferase</keyword>
<dbReference type="STRING" id="469378.Ccur_05900"/>
<proteinExistence type="inferred from homology"/>
<dbReference type="OrthoDB" id="9766472at2"/>
<dbReference type="PANTHER" id="PTHR42778:SF1">
    <property type="entry name" value="2-AMINOETHYLPHOSPHONATE--PYRUVATE TRANSAMINASE"/>
    <property type="match status" value="1"/>
</dbReference>
<dbReference type="InterPro" id="IPR015424">
    <property type="entry name" value="PyrdxlP-dep_Trfase"/>
</dbReference>
<dbReference type="PIRSF" id="PIRSF000524">
    <property type="entry name" value="SPT"/>
    <property type="match status" value="1"/>
</dbReference>
<dbReference type="HOGENOM" id="CLU_027686_1_1_11"/>
<feature type="modified residue" description="N6-(pyridoxal phosphate)lysine" evidence="6">
    <location>
        <position position="187"/>
    </location>
</feature>
<feature type="domain" description="Aminotransferase class V" evidence="9">
    <location>
        <begin position="29"/>
        <end position="301"/>
    </location>
</feature>
<keyword evidence="2 10" id="KW-0032">Aminotransferase</keyword>
<keyword evidence="4 6" id="KW-0663">Pyridoxal phosphate</keyword>
<reference evidence="10 11" key="1">
    <citation type="journal article" date="2009" name="Stand. Genomic Sci.">
        <title>Complete genome sequence of Cryptobacterium curtum type strain (12-3).</title>
        <authorList>
            <person name="Mavrommatis K."/>
            <person name="Pukall R."/>
            <person name="Rohde C."/>
            <person name="Chen F."/>
            <person name="Sims D."/>
            <person name="Brettin T."/>
            <person name="Kuske C."/>
            <person name="Detter J.C."/>
            <person name="Han C."/>
            <person name="Lapidus A."/>
            <person name="Copeland A."/>
            <person name="Glavina Del Rio T."/>
            <person name="Nolan M."/>
            <person name="Lucas S."/>
            <person name="Tice H."/>
            <person name="Cheng J.F."/>
            <person name="Bruce D."/>
            <person name="Goodwin L."/>
            <person name="Pitluck S."/>
            <person name="Ovchinnikova G."/>
            <person name="Pati A."/>
            <person name="Ivanova N."/>
            <person name="Chen A."/>
            <person name="Palaniappan K."/>
            <person name="Chain P."/>
            <person name="D'haeseleer P."/>
            <person name="Goker M."/>
            <person name="Bristow J."/>
            <person name="Eisen J.A."/>
            <person name="Markowitz V."/>
            <person name="Hugenholtz P."/>
            <person name="Rohde M."/>
            <person name="Klenk H.P."/>
            <person name="Kyrpides N.C."/>
        </authorList>
    </citation>
    <scope>NUCLEOTIDE SEQUENCE [LARGE SCALE GENOMIC DNA]</scope>
    <source>
        <strain evidence="11">ATCC 700683 / DSM 15641 / 12-3</strain>
    </source>
</reference>
<dbReference type="PROSITE" id="PS00595">
    <property type="entry name" value="AA_TRANSFER_CLASS_5"/>
    <property type="match status" value="1"/>
</dbReference>
<dbReference type="PANTHER" id="PTHR42778">
    <property type="entry name" value="2-AMINOETHYLPHOSPHONATE--PYRUVATE TRANSAMINASE"/>
    <property type="match status" value="1"/>
</dbReference>
<evidence type="ECO:0000256" key="6">
    <source>
        <dbReference type="PIRSR" id="PIRSR000524-50"/>
    </source>
</evidence>
<dbReference type="eggNOG" id="COG0075">
    <property type="taxonomic scope" value="Bacteria"/>
</dbReference>
<evidence type="ECO:0000313" key="11">
    <source>
        <dbReference type="Proteomes" id="UP000000954"/>
    </source>
</evidence>
<dbReference type="InterPro" id="IPR015422">
    <property type="entry name" value="PyrdxlP-dep_Trfase_small"/>
</dbReference>
<name>C7MN17_CRYCD</name>
<keyword evidence="11" id="KW-1185">Reference proteome</keyword>
<dbReference type="InterPro" id="IPR000192">
    <property type="entry name" value="Aminotrans_V_dom"/>
</dbReference>
<evidence type="ECO:0000256" key="5">
    <source>
        <dbReference type="PIRSR" id="PIRSR000524-1"/>
    </source>
</evidence>
<evidence type="ECO:0000313" key="10">
    <source>
        <dbReference type="EMBL" id="ACU94307.1"/>
    </source>
</evidence>
<evidence type="ECO:0000259" key="9">
    <source>
        <dbReference type="Pfam" id="PF00266"/>
    </source>
</evidence>
<evidence type="ECO:0000256" key="4">
    <source>
        <dbReference type="ARBA" id="ARBA00022898"/>
    </source>
</evidence>
<dbReference type="InterPro" id="IPR015421">
    <property type="entry name" value="PyrdxlP-dep_Trfase_major"/>
</dbReference>
<evidence type="ECO:0000256" key="7">
    <source>
        <dbReference type="RuleBase" id="RU004075"/>
    </source>
</evidence>
<protein>
    <submittedName>
        <fullName evidence="10">Serine-pyruvate aminotransferase/archaeal aspartate aminotransferase</fullName>
    </submittedName>
</protein>
<dbReference type="InterPro" id="IPR024169">
    <property type="entry name" value="SP_NH2Trfase/AEP_transaminase"/>
</dbReference>
<dbReference type="Gene3D" id="3.40.640.10">
    <property type="entry name" value="Type I PLP-dependent aspartate aminotransferase-like (Major domain)"/>
    <property type="match status" value="1"/>
</dbReference>
<dbReference type="GO" id="GO:0008483">
    <property type="term" value="F:transaminase activity"/>
    <property type="evidence" value="ECO:0007669"/>
    <property type="project" value="UniProtKB-KW"/>
</dbReference>
<dbReference type="AlphaFoldDB" id="C7MN17"/>
<dbReference type="EMBL" id="CP001682">
    <property type="protein sequence ID" value="ACU94307.1"/>
    <property type="molecule type" value="Genomic_DNA"/>
</dbReference>
<dbReference type="InterPro" id="IPR020578">
    <property type="entry name" value="Aminotrans_V_PyrdxlP_BS"/>
</dbReference>
<evidence type="ECO:0000256" key="8">
    <source>
        <dbReference type="RuleBase" id="RU004504"/>
    </source>
</evidence>
<dbReference type="KEGG" id="ccu:Ccur_05900"/>
<organism evidence="10 11">
    <name type="scientific">Cryptobacterium curtum (strain ATCC 700683 / DSM 15641 / CCUG 43107 / 12-3)</name>
    <dbReference type="NCBI Taxonomy" id="469378"/>
    <lineage>
        <taxon>Bacteria</taxon>
        <taxon>Bacillati</taxon>
        <taxon>Actinomycetota</taxon>
        <taxon>Coriobacteriia</taxon>
        <taxon>Eggerthellales</taxon>
        <taxon>Eggerthellaceae</taxon>
        <taxon>Cryptobacterium</taxon>
    </lineage>
</organism>